<sequence length="193" mass="22203">MSTTFEDFRKNLEVIKDTLRELSEEERQKYRSELDDENSINLFGKIIEEIVEEEKGNQSDWKTKLKKPCNDEEKGGNITKKAINTPKKKIGTLQAILPMLAAEIKKMLKKNKGIATRKEKMVDLTTLITLAAALSSRNDKKSLEDLAKILALSLRLIVDLRRKNLFEFFNMSVTRMNKFLGPKISSATQKLRR</sequence>
<reference evidence="1" key="1">
    <citation type="submission" date="2014-07" db="EMBL/GenBank/DDBJ databases">
        <authorList>
            <person name="Martin A.A"/>
            <person name="De Silva N."/>
        </authorList>
    </citation>
    <scope>NUCLEOTIDE SEQUENCE</scope>
</reference>
<accession>A0A0K0FHH1</accession>
<dbReference type="Proteomes" id="UP000035680">
    <property type="component" value="Unassembled WGS sequence"/>
</dbReference>
<dbReference type="AlphaFoldDB" id="A0A0K0FHH1"/>
<evidence type="ECO:0000313" key="2">
    <source>
        <dbReference type="WBParaSite" id="SVE_0833500.1"/>
    </source>
</evidence>
<name>A0A0K0FHH1_STRVS</name>
<reference evidence="2" key="2">
    <citation type="submission" date="2015-08" db="UniProtKB">
        <authorList>
            <consortium name="WormBaseParasite"/>
        </authorList>
    </citation>
    <scope>IDENTIFICATION</scope>
</reference>
<dbReference type="STRING" id="75913.A0A0K0FHH1"/>
<protein>
    <submittedName>
        <fullName evidence="2">Uncharacterized protein</fullName>
    </submittedName>
</protein>
<dbReference type="WBParaSite" id="SVE_0833500.1">
    <property type="protein sequence ID" value="SVE_0833500.1"/>
    <property type="gene ID" value="SVE_0833500"/>
</dbReference>
<proteinExistence type="predicted"/>
<keyword evidence="1" id="KW-1185">Reference proteome</keyword>
<organism evidence="1 2">
    <name type="scientific">Strongyloides venezuelensis</name>
    <name type="common">Threadworm</name>
    <dbReference type="NCBI Taxonomy" id="75913"/>
    <lineage>
        <taxon>Eukaryota</taxon>
        <taxon>Metazoa</taxon>
        <taxon>Ecdysozoa</taxon>
        <taxon>Nematoda</taxon>
        <taxon>Chromadorea</taxon>
        <taxon>Rhabditida</taxon>
        <taxon>Tylenchina</taxon>
        <taxon>Panagrolaimomorpha</taxon>
        <taxon>Strongyloidoidea</taxon>
        <taxon>Strongyloididae</taxon>
        <taxon>Strongyloides</taxon>
    </lineage>
</organism>
<evidence type="ECO:0000313" key="1">
    <source>
        <dbReference type="Proteomes" id="UP000035680"/>
    </source>
</evidence>